<dbReference type="EMBL" id="ASPP01028650">
    <property type="protein sequence ID" value="ETO05002.1"/>
    <property type="molecule type" value="Genomic_DNA"/>
</dbReference>
<dbReference type="Proteomes" id="UP000023152">
    <property type="component" value="Unassembled WGS sequence"/>
</dbReference>
<evidence type="ECO:0008006" key="3">
    <source>
        <dbReference type="Google" id="ProtNLM"/>
    </source>
</evidence>
<protein>
    <recommendedName>
        <fullName evidence="3">Protein kinase domain-containing protein</fullName>
    </recommendedName>
</protein>
<accession>X6LV37</accession>
<comment type="caution">
    <text evidence="1">The sequence shown here is derived from an EMBL/GenBank/DDBJ whole genome shotgun (WGS) entry which is preliminary data.</text>
</comment>
<name>X6LV37_RETFI</name>
<sequence>MERSIDHKLISTEGLNDRLDGVSKSFPESLLINSVTDNSTNADVDITKSSTELKFISCSYLDMIIREKEGEQLWTTGSKLGARFENPDMLLSNTLQGLEWEKGRKENNGVIIPNIWVWHNNKGYTVRCFDRKDQQYRCVKAASKHLVQSKKSWKQASIPENFIREQRVLKQLSEQKDFPNTICKYITHWEANQFYYMATEYCCGGNLFQYMVQ</sequence>
<dbReference type="InterPro" id="IPR011009">
    <property type="entry name" value="Kinase-like_dom_sf"/>
</dbReference>
<proteinExistence type="predicted"/>
<evidence type="ECO:0000313" key="1">
    <source>
        <dbReference type="EMBL" id="ETO05002.1"/>
    </source>
</evidence>
<dbReference type="SUPFAM" id="SSF56112">
    <property type="entry name" value="Protein kinase-like (PK-like)"/>
    <property type="match status" value="1"/>
</dbReference>
<organism evidence="1 2">
    <name type="scientific">Reticulomyxa filosa</name>
    <dbReference type="NCBI Taxonomy" id="46433"/>
    <lineage>
        <taxon>Eukaryota</taxon>
        <taxon>Sar</taxon>
        <taxon>Rhizaria</taxon>
        <taxon>Retaria</taxon>
        <taxon>Foraminifera</taxon>
        <taxon>Monothalamids</taxon>
        <taxon>Reticulomyxidae</taxon>
        <taxon>Reticulomyxa</taxon>
    </lineage>
</organism>
<dbReference type="AlphaFoldDB" id="X6LV37"/>
<evidence type="ECO:0000313" key="2">
    <source>
        <dbReference type="Proteomes" id="UP000023152"/>
    </source>
</evidence>
<gene>
    <name evidence="1" type="ORF">RFI_32394</name>
</gene>
<dbReference type="Gene3D" id="3.30.200.20">
    <property type="entry name" value="Phosphorylase Kinase, domain 1"/>
    <property type="match status" value="1"/>
</dbReference>
<feature type="non-terminal residue" evidence="1">
    <location>
        <position position="213"/>
    </location>
</feature>
<keyword evidence="2" id="KW-1185">Reference proteome</keyword>
<reference evidence="1 2" key="1">
    <citation type="journal article" date="2013" name="Curr. Biol.">
        <title>The Genome of the Foraminiferan Reticulomyxa filosa.</title>
        <authorList>
            <person name="Glockner G."/>
            <person name="Hulsmann N."/>
            <person name="Schleicher M."/>
            <person name="Noegel A.A."/>
            <person name="Eichinger L."/>
            <person name="Gallinger C."/>
            <person name="Pawlowski J."/>
            <person name="Sierra R."/>
            <person name="Euteneuer U."/>
            <person name="Pillet L."/>
            <person name="Moustafa A."/>
            <person name="Platzer M."/>
            <person name="Groth M."/>
            <person name="Szafranski K."/>
            <person name="Schliwa M."/>
        </authorList>
    </citation>
    <scope>NUCLEOTIDE SEQUENCE [LARGE SCALE GENOMIC DNA]</scope>
</reference>